<evidence type="ECO:0000256" key="7">
    <source>
        <dbReference type="RuleBase" id="RU910716"/>
    </source>
</evidence>
<dbReference type="AlphaFoldDB" id="A0A8T3DJY9"/>
<sequence length="643" mass="71733">MMEENATVRKMPPPGRKGCWSAWCQVILFGASIVVIVAERTMLIYCLVYYLWFQRMLLAGLTLGLILPGTAVQVLSYLWYRADGDQRKPFLVFIHVLHLGIFKRLVDCMGSMWNAKGSAAELSAVVMKQADASALRLLEALLLTLPETLLQVYILFNTDVGFLSPVCLCCGVCLLSLSWALVLYSRACCLIRPGHLAMPPAALFCLLLWRASMLGARIASLMFFTRLFTWWTCGIVGFHWLVACFWLVSQQTDIYSNPWHWRLFNCILGAVHIFFFLNVKDGPSRFRMATFYLVMLLENAILLLLASDFLSEATWDSIGIPTFVFCSFLLGIISLTLYYRFLHPKSTEILQSLHHDQMGSVCLERGESSFSLGDKIKPVPSIHTHGTFSLTGMARSLVEHSGTCSAEPSGQCRHHHWLLIRLALKTGDVAKINRAYGVSTERGLAAMLNVDDTKEEKERGNPPTESEDKPAIMPLSDDKADFQSISDPTSPDDDGDDDSSDDDDNEGEDEDEDDDDDDESEETVSPLECPPANLGRRSPEGKSLLVESPEPVFCPTESCTTLYFSADPQSPSSASNVYLDREPSPITGDRGLHRDIRELLNRVEPRYTSTPKIISGSPESWVPRTGAARRQLIQSKKGTDESI</sequence>
<dbReference type="Pfam" id="PF09815">
    <property type="entry name" value="XK-related"/>
    <property type="match status" value="1"/>
</dbReference>
<dbReference type="InterPro" id="IPR050895">
    <property type="entry name" value="XK-related_scramblase"/>
</dbReference>
<accession>A0A8T3DJY9</accession>
<feature type="region of interest" description="Disordered" evidence="8">
    <location>
        <begin position="447"/>
        <end position="552"/>
    </location>
</feature>
<evidence type="ECO:0000256" key="1">
    <source>
        <dbReference type="ARBA" id="ARBA00004651"/>
    </source>
</evidence>
<gene>
    <name evidence="9" type="ORF">AGOR_G00108790</name>
</gene>
<keyword evidence="5 7" id="KW-1133">Transmembrane helix</keyword>
<feature type="transmembrane region" description="Helical" evidence="7">
    <location>
        <begin position="318"/>
        <end position="339"/>
    </location>
</feature>
<feature type="transmembrane region" description="Helical" evidence="7">
    <location>
        <begin position="196"/>
        <end position="216"/>
    </location>
</feature>
<dbReference type="PANTHER" id="PTHR16024:SF15">
    <property type="entry name" value="XK-RELATED PROTEIN 5"/>
    <property type="match status" value="1"/>
</dbReference>
<evidence type="ECO:0000256" key="5">
    <source>
        <dbReference type="ARBA" id="ARBA00022989"/>
    </source>
</evidence>
<keyword evidence="3" id="KW-1003">Cell membrane</keyword>
<reference evidence="9" key="1">
    <citation type="submission" date="2021-01" db="EMBL/GenBank/DDBJ databases">
        <authorList>
            <person name="Zahm M."/>
            <person name="Roques C."/>
            <person name="Cabau C."/>
            <person name="Klopp C."/>
            <person name="Donnadieu C."/>
            <person name="Jouanno E."/>
            <person name="Lampietro C."/>
            <person name="Louis A."/>
            <person name="Herpin A."/>
            <person name="Echchiki A."/>
            <person name="Berthelot C."/>
            <person name="Parey E."/>
            <person name="Roest-Crollius H."/>
            <person name="Braasch I."/>
            <person name="Postlethwait J."/>
            <person name="Bobe J."/>
            <person name="Montfort J."/>
            <person name="Bouchez O."/>
            <person name="Begum T."/>
            <person name="Mejri S."/>
            <person name="Adams A."/>
            <person name="Chen W.-J."/>
            <person name="Guiguen Y."/>
        </authorList>
    </citation>
    <scope>NUCLEOTIDE SEQUENCE</scope>
    <source>
        <tissue evidence="9">Blood</tissue>
    </source>
</reference>
<name>A0A8T3DJY9_9TELE</name>
<feature type="transmembrane region" description="Helical" evidence="7">
    <location>
        <begin position="260"/>
        <end position="277"/>
    </location>
</feature>
<feature type="compositionally biased region" description="Polar residues" evidence="8">
    <location>
        <begin position="565"/>
        <end position="576"/>
    </location>
</feature>
<feature type="transmembrane region" description="Helical" evidence="7">
    <location>
        <begin position="58"/>
        <end position="80"/>
    </location>
</feature>
<evidence type="ECO:0000313" key="9">
    <source>
        <dbReference type="EMBL" id="KAI1895687.1"/>
    </source>
</evidence>
<evidence type="ECO:0000256" key="4">
    <source>
        <dbReference type="ARBA" id="ARBA00022692"/>
    </source>
</evidence>
<dbReference type="GO" id="GO:0005886">
    <property type="term" value="C:plasma membrane"/>
    <property type="evidence" value="ECO:0007669"/>
    <property type="project" value="UniProtKB-SubCell"/>
</dbReference>
<feature type="transmembrane region" description="Helical" evidence="7">
    <location>
        <begin position="228"/>
        <end position="248"/>
    </location>
</feature>
<keyword evidence="4 7" id="KW-0812">Transmembrane</keyword>
<comment type="similarity">
    <text evidence="2 7">Belongs to the XK family.</text>
</comment>
<feature type="transmembrane region" description="Helical" evidence="7">
    <location>
        <begin position="137"/>
        <end position="156"/>
    </location>
</feature>
<protein>
    <recommendedName>
        <fullName evidence="7">XK-related protein</fullName>
    </recommendedName>
</protein>
<keyword evidence="6 7" id="KW-0472">Membrane</keyword>
<feature type="compositionally biased region" description="Basic and acidic residues" evidence="8">
    <location>
        <begin position="451"/>
        <end position="481"/>
    </location>
</feature>
<proteinExistence type="inferred from homology"/>
<dbReference type="EMBL" id="JAERUA010000009">
    <property type="protein sequence ID" value="KAI1895687.1"/>
    <property type="molecule type" value="Genomic_DNA"/>
</dbReference>
<dbReference type="OrthoDB" id="6348184at2759"/>
<dbReference type="Proteomes" id="UP000829720">
    <property type="component" value="Unassembled WGS sequence"/>
</dbReference>
<feature type="region of interest" description="Disordered" evidence="8">
    <location>
        <begin position="565"/>
        <end position="590"/>
    </location>
</feature>
<feature type="transmembrane region" description="Helical" evidence="7">
    <location>
        <begin position="20"/>
        <end position="52"/>
    </location>
</feature>
<evidence type="ECO:0000256" key="2">
    <source>
        <dbReference type="ARBA" id="ARBA00008789"/>
    </source>
</evidence>
<organism evidence="9 10">
    <name type="scientific">Albula goreensis</name>
    <dbReference type="NCBI Taxonomy" id="1534307"/>
    <lineage>
        <taxon>Eukaryota</taxon>
        <taxon>Metazoa</taxon>
        <taxon>Chordata</taxon>
        <taxon>Craniata</taxon>
        <taxon>Vertebrata</taxon>
        <taxon>Euteleostomi</taxon>
        <taxon>Actinopterygii</taxon>
        <taxon>Neopterygii</taxon>
        <taxon>Teleostei</taxon>
        <taxon>Albuliformes</taxon>
        <taxon>Albulidae</taxon>
        <taxon>Albula</taxon>
    </lineage>
</organism>
<evidence type="ECO:0000256" key="3">
    <source>
        <dbReference type="ARBA" id="ARBA00022475"/>
    </source>
</evidence>
<feature type="transmembrane region" description="Helical" evidence="7">
    <location>
        <begin position="162"/>
        <end position="184"/>
    </location>
</feature>
<dbReference type="PANTHER" id="PTHR16024">
    <property type="entry name" value="XK-RELATED PROTEIN"/>
    <property type="match status" value="1"/>
</dbReference>
<evidence type="ECO:0000313" key="10">
    <source>
        <dbReference type="Proteomes" id="UP000829720"/>
    </source>
</evidence>
<evidence type="ECO:0000256" key="6">
    <source>
        <dbReference type="ARBA" id="ARBA00023136"/>
    </source>
</evidence>
<feature type="transmembrane region" description="Helical" evidence="7">
    <location>
        <begin position="289"/>
        <end position="306"/>
    </location>
</feature>
<dbReference type="InterPro" id="IPR018629">
    <property type="entry name" value="XK-rel"/>
</dbReference>
<keyword evidence="10" id="KW-1185">Reference proteome</keyword>
<feature type="compositionally biased region" description="Acidic residues" evidence="8">
    <location>
        <begin position="490"/>
        <end position="522"/>
    </location>
</feature>
<comment type="caution">
    <text evidence="9">The sequence shown here is derived from an EMBL/GenBank/DDBJ whole genome shotgun (WGS) entry which is preliminary data.</text>
</comment>
<comment type="subcellular location">
    <subcellularLocation>
        <location evidence="1">Cell membrane</location>
        <topology evidence="1">Multi-pass membrane protein</topology>
    </subcellularLocation>
    <subcellularLocation>
        <location evidence="7">Membrane</location>
        <topology evidence="7">Multi-pass membrane protein</topology>
    </subcellularLocation>
</comment>
<evidence type="ECO:0000256" key="8">
    <source>
        <dbReference type="SAM" id="MobiDB-lite"/>
    </source>
</evidence>